<evidence type="ECO:0000256" key="4">
    <source>
        <dbReference type="ARBA" id="ARBA00022692"/>
    </source>
</evidence>
<keyword evidence="2" id="KW-0813">Transport</keyword>
<sequence length="197" mass="22470">MAVSRLVSPQSHLTQYAMVFGNTGFIRIPIVDLLYGAQSVVYMAVFIAVVNVLVWTYGISLIAGRESQLSFTKLLTNPNNLAIVAGILLHILPFSLPRFIDQSIALASNLNLPLVMIVLGTYLAEAQLSRFLRTWEFYKVCFFRLLFIPIIVIILLRLLPMTIDHLVAMTLVVAMRHQEQSYWWYLPKNFRKIITLV</sequence>
<name>A0A239WTF1_STRAI</name>
<dbReference type="PANTHER" id="PTHR36838:SF3">
    <property type="entry name" value="TRANSPORTER AUXIN EFFLUX CARRIER EC FAMILY"/>
    <property type="match status" value="1"/>
</dbReference>
<dbReference type="Pfam" id="PF03547">
    <property type="entry name" value="Mem_trans"/>
    <property type="match status" value="2"/>
</dbReference>
<dbReference type="OrthoDB" id="9798064at2"/>
<feature type="transmembrane region" description="Helical" evidence="7">
    <location>
        <begin position="137"/>
        <end position="159"/>
    </location>
</feature>
<feature type="transmembrane region" description="Helical" evidence="7">
    <location>
        <begin position="74"/>
        <end position="92"/>
    </location>
</feature>
<protein>
    <submittedName>
        <fullName evidence="8">Permease</fullName>
    </submittedName>
</protein>
<proteinExistence type="predicted"/>
<accession>A0A239WTF1</accession>
<evidence type="ECO:0000256" key="2">
    <source>
        <dbReference type="ARBA" id="ARBA00022448"/>
    </source>
</evidence>
<keyword evidence="5 7" id="KW-1133">Transmembrane helix</keyword>
<reference evidence="8 9" key="1">
    <citation type="submission" date="2017-06" db="EMBL/GenBank/DDBJ databases">
        <authorList>
            <consortium name="Pathogen Informatics"/>
        </authorList>
    </citation>
    <scope>NUCLEOTIDE SEQUENCE [LARGE SCALE GENOMIC DNA]</scope>
    <source>
        <strain evidence="8 9">NCTC11291</strain>
    </source>
</reference>
<dbReference type="Proteomes" id="UP000215144">
    <property type="component" value="Chromosome 1"/>
</dbReference>
<evidence type="ECO:0000313" key="9">
    <source>
        <dbReference type="Proteomes" id="UP000215144"/>
    </source>
</evidence>
<keyword evidence="4 7" id="KW-0812">Transmembrane</keyword>
<dbReference type="GO" id="GO:0016020">
    <property type="term" value="C:membrane"/>
    <property type="evidence" value="ECO:0007669"/>
    <property type="project" value="UniProtKB-SubCell"/>
</dbReference>
<keyword evidence="6 7" id="KW-0472">Membrane</keyword>
<evidence type="ECO:0000256" key="6">
    <source>
        <dbReference type="ARBA" id="ARBA00023136"/>
    </source>
</evidence>
<dbReference type="EMBL" id="LT906454">
    <property type="protein sequence ID" value="SNV37410.1"/>
    <property type="molecule type" value="Genomic_DNA"/>
</dbReference>
<dbReference type="GO" id="GO:0055085">
    <property type="term" value="P:transmembrane transport"/>
    <property type="evidence" value="ECO:0007669"/>
    <property type="project" value="InterPro"/>
</dbReference>
<evidence type="ECO:0000256" key="5">
    <source>
        <dbReference type="ARBA" id="ARBA00022989"/>
    </source>
</evidence>
<dbReference type="KEGG" id="saco:SAME_00684"/>
<evidence type="ECO:0000256" key="1">
    <source>
        <dbReference type="ARBA" id="ARBA00004141"/>
    </source>
</evidence>
<dbReference type="AlphaFoldDB" id="A0A239WTF1"/>
<feature type="transmembrane region" description="Helical" evidence="7">
    <location>
        <begin position="40"/>
        <end position="62"/>
    </location>
</feature>
<comment type="subcellular location">
    <subcellularLocation>
        <location evidence="1">Membrane</location>
        <topology evidence="1">Multi-pass membrane protein</topology>
    </subcellularLocation>
</comment>
<gene>
    <name evidence="8" type="ORF">SAMEA4504048_00684</name>
</gene>
<evidence type="ECO:0000256" key="3">
    <source>
        <dbReference type="ARBA" id="ARBA00022475"/>
    </source>
</evidence>
<evidence type="ECO:0000313" key="8">
    <source>
        <dbReference type="EMBL" id="SNV37410.1"/>
    </source>
</evidence>
<dbReference type="PANTHER" id="PTHR36838">
    <property type="entry name" value="AUXIN EFFLUX CARRIER FAMILY PROTEIN"/>
    <property type="match status" value="1"/>
</dbReference>
<organism evidence="8 9">
    <name type="scientific">Streptococcus acidominimus</name>
    <dbReference type="NCBI Taxonomy" id="1326"/>
    <lineage>
        <taxon>Bacteria</taxon>
        <taxon>Bacillati</taxon>
        <taxon>Bacillota</taxon>
        <taxon>Bacilli</taxon>
        <taxon>Lactobacillales</taxon>
        <taxon>Streptococcaceae</taxon>
        <taxon>Streptococcus</taxon>
    </lineage>
</organism>
<dbReference type="InterPro" id="IPR004776">
    <property type="entry name" value="Mem_transp_PIN-like"/>
</dbReference>
<evidence type="ECO:0000256" key="7">
    <source>
        <dbReference type="SAM" id="Phobius"/>
    </source>
</evidence>
<feature type="transmembrane region" description="Helical" evidence="7">
    <location>
        <begin position="104"/>
        <end position="125"/>
    </location>
</feature>
<keyword evidence="3" id="KW-1003">Cell membrane</keyword>